<feature type="domain" description="GCVT N-terminal" evidence="4">
    <location>
        <begin position="431"/>
        <end position="702"/>
    </location>
</feature>
<dbReference type="Gene3D" id="3.30.9.10">
    <property type="entry name" value="D-Amino Acid Oxidase, subunit A, domain 2"/>
    <property type="match status" value="1"/>
</dbReference>
<evidence type="ECO:0000256" key="1">
    <source>
        <dbReference type="ARBA" id="ARBA00008609"/>
    </source>
</evidence>
<dbReference type="InterPro" id="IPR006076">
    <property type="entry name" value="FAD-dep_OxRdtase"/>
</dbReference>
<dbReference type="GO" id="GO:0008168">
    <property type="term" value="F:methyltransferase activity"/>
    <property type="evidence" value="ECO:0007669"/>
    <property type="project" value="UniProtKB-KW"/>
</dbReference>
<feature type="domain" description="FAD dependent oxidoreductase central" evidence="6">
    <location>
        <begin position="374"/>
        <end position="427"/>
    </location>
</feature>
<evidence type="ECO:0000259" key="3">
    <source>
        <dbReference type="Pfam" id="PF01266"/>
    </source>
</evidence>
<name>A0A0P1IPC6_9RHOB</name>
<keyword evidence="2" id="KW-0560">Oxidoreductase</keyword>
<dbReference type="SUPFAM" id="SSF51905">
    <property type="entry name" value="FAD/NAD(P)-binding domain"/>
    <property type="match status" value="1"/>
</dbReference>
<dbReference type="Gene3D" id="3.50.50.60">
    <property type="entry name" value="FAD/NAD(P)-binding domain"/>
    <property type="match status" value="1"/>
</dbReference>
<reference evidence="8" key="1">
    <citation type="submission" date="2015-09" db="EMBL/GenBank/DDBJ databases">
        <authorList>
            <person name="Rodrigo-Torres Lidia"/>
            <person name="Arahal R.David."/>
        </authorList>
    </citation>
    <scope>NUCLEOTIDE SEQUENCE [LARGE SCALE GENOMIC DNA]</scope>
    <source>
        <strain evidence="8">CECT 7735</strain>
    </source>
</reference>
<dbReference type="Pfam" id="PF16350">
    <property type="entry name" value="FAO_M"/>
    <property type="match status" value="1"/>
</dbReference>
<dbReference type="PANTHER" id="PTHR43757:SF2">
    <property type="entry name" value="AMINOMETHYLTRANSFERASE, MITOCHONDRIAL"/>
    <property type="match status" value="1"/>
</dbReference>
<dbReference type="InterPro" id="IPR027266">
    <property type="entry name" value="TrmE/GcvT-like"/>
</dbReference>
<proteinExistence type="inferred from homology"/>
<dbReference type="Pfam" id="PF01266">
    <property type="entry name" value="DAO"/>
    <property type="match status" value="1"/>
</dbReference>
<dbReference type="InterPro" id="IPR028896">
    <property type="entry name" value="GcvT/YgfZ/DmdA"/>
</dbReference>
<dbReference type="InterPro" id="IPR013977">
    <property type="entry name" value="GcvT_C"/>
</dbReference>
<accession>A0A0P1IPC6</accession>
<evidence type="ECO:0000259" key="6">
    <source>
        <dbReference type="Pfam" id="PF16350"/>
    </source>
</evidence>
<dbReference type="SUPFAM" id="SSF103025">
    <property type="entry name" value="Folate-binding domain"/>
    <property type="match status" value="1"/>
</dbReference>
<dbReference type="RefSeq" id="WP_058312767.1">
    <property type="nucleotide sequence ID" value="NZ_CYTW01000005.1"/>
</dbReference>
<dbReference type="InterPro" id="IPR036188">
    <property type="entry name" value="FAD/NAD-bd_sf"/>
</dbReference>
<evidence type="ECO:0000259" key="4">
    <source>
        <dbReference type="Pfam" id="PF01571"/>
    </source>
</evidence>
<organism evidence="7 8">
    <name type="scientific">Shimia thalassica</name>
    <dbReference type="NCBI Taxonomy" id="1715693"/>
    <lineage>
        <taxon>Bacteria</taxon>
        <taxon>Pseudomonadati</taxon>
        <taxon>Pseudomonadota</taxon>
        <taxon>Alphaproteobacteria</taxon>
        <taxon>Rhodobacterales</taxon>
        <taxon>Roseobacteraceae</taxon>
    </lineage>
</organism>
<keyword evidence="7" id="KW-0808">Transferase</keyword>
<evidence type="ECO:0000313" key="8">
    <source>
        <dbReference type="Proteomes" id="UP000051870"/>
    </source>
</evidence>
<evidence type="ECO:0000259" key="5">
    <source>
        <dbReference type="Pfam" id="PF08669"/>
    </source>
</evidence>
<keyword evidence="7" id="KW-0489">Methyltransferase</keyword>
<dbReference type="Pfam" id="PF01571">
    <property type="entry name" value="GCV_T"/>
    <property type="match status" value="1"/>
</dbReference>
<dbReference type="EMBL" id="CYTW01000005">
    <property type="protein sequence ID" value="CUK11704.1"/>
    <property type="molecule type" value="Genomic_DNA"/>
</dbReference>
<dbReference type="InterPro" id="IPR006222">
    <property type="entry name" value="GCVT_N"/>
</dbReference>
<keyword evidence="8" id="KW-1185">Reference proteome</keyword>
<dbReference type="Pfam" id="PF08669">
    <property type="entry name" value="GCV_T_C"/>
    <property type="match status" value="1"/>
</dbReference>
<dbReference type="STRING" id="1715693.PH7735_03602"/>
<dbReference type="GO" id="GO:0004047">
    <property type="term" value="F:aminomethyltransferase activity"/>
    <property type="evidence" value="ECO:0007669"/>
    <property type="project" value="UniProtKB-EC"/>
</dbReference>
<evidence type="ECO:0000313" key="7">
    <source>
        <dbReference type="EMBL" id="CUK11704.1"/>
    </source>
</evidence>
<evidence type="ECO:0000256" key="2">
    <source>
        <dbReference type="ARBA" id="ARBA00023002"/>
    </source>
</evidence>
<dbReference type="GO" id="GO:0032259">
    <property type="term" value="P:methylation"/>
    <property type="evidence" value="ECO:0007669"/>
    <property type="project" value="UniProtKB-KW"/>
</dbReference>
<dbReference type="Gene3D" id="2.40.30.110">
    <property type="entry name" value="Aminomethyltransferase beta-barrel domains"/>
    <property type="match status" value="1"/>
</dbReference>
<dbReference type="GeneID" id="83882578"/>
<dbReference type="EC" id="2.1.2.10" evidence="7"/>
<dbReference type="AlphaFoldDB" id="A0A0P1IPC6"/>
<comment type="similarity">
    <text evidence="1">Belongs to the GcvT family.</text>
</comment>
<dbReference type="SUPFAM" id="SSF101790">
    <property type="entry name" value="Aminomethyltransferase beta-barrel domain"/>
    <property type="match status" value="1"/>
</dbReference>
<gene>
    <name evidence="7" type="primary">gcvT_16</name>
    <name evidence="7" type="ORF">PH7735_03602</name>
</gene>
<dbReference type="PANTHER" id="PTHR43757">
    <property type="entry name" value="AMINOMETHYLTRANSFERASE"/>
    <property type="match status" value="1"/>
</dbReference>
<dbReference type="InterPro" id="IPR032503">
    <property type="entry name" value="FAO_M"/>
</dbReference>
<protein>
    <submittedName>
        <fullName evidence="7">Aminomethyltransferase</fullName>
        <ecNumber evidence="7">2.1.2.10</ecNumber>
    </submittedName>
</protein>
<feature type="domain" description="FAD dependent oxidoreductase" evidence="3">
    <location>
        <begin position="6"/>
        <end position="371"/>
    </location>
</feature>
<sequence length="817" mass="91089">MKSHAKVVVVGGGCVGASILYGMTQHGETDVVMLERTTLTSGSTWHAAGLLVTFVRSYNISKMTMETIRIYGEVEEKLGNSVGLRKVGQLRVANTEKRWDEFQSYISIAEAAGVPCKLLTPEEVAEAHPLLAQSENIRGGILHTEDGYVNPADITMALAKLARDQGATIYQNTEAQAYEKLDNGHWKVTTDKGDITCEHLIFATGNYARENARRVGLDLPCIPIVHQYWTTETVPELARRRKEGLPEFPILRDEDYGAYLREDVGGFQFGPYEFEKDLKLFAEDKVPEDFGADLLPEDFDAVETQWERALERVPTLGEVGIKANTRGPFQMTPDELPLCGPAPGHDNLWLAEGVPGGILWGGTMGESLARWIVHGDPGKDMSEIDPRRFGDYASKRWTMDKVRETWGTHMDAHVPGEDFPGARPMKTVPSYDLLTAQGAVWTSFNGYEFPRWFAKSLEEAIPEHSFRRTDHMELVQEEVRRTREDAGFIEMSPMTKFTVRGPGAVAWLDSIMANKLPKVGRMTLAVALNPRGGMEGEYTIVRYAEDDFYLVSTPNGQVYNWDYLSRLLPADGSVVMTDVSEQMGVIALAGPNSRDILRPLTDNDLSNAAFPWLSAQMGEVGYAKNVHLLRVSYTGELGWELHHPIGYNRHLVDLLLKAGVKPFGLEALESMRLEKSYRAINREICKDMTPYEADLGRFVALKEKINGAFQERDFIGKEALLKQKEQGGCNTLVTLKLPFCDTSVMYDEGVYHGDALVGRVTSGGFSYYMNHDIAMALVPQDLTAAGTKFQVNIHNEMRDAEVVDTCLYDPTSARARA</sequence>
<dbReference type="GO" id="GO:0016491">
    <property type="term" value="F:oxidoreductase activity"/>
    <property type="evidence" value="ECO:0007669"/>
    <property type="project" value="UniProtKB-KW"/>
</dbReference>
<dbReference type="InterPro" id="IPR029043">
    <property type="entry name" value="GcvT/YgfZ_C"/>
</dbReference>
<dbReference type="SUPFAM" id="SSF54373">
    <property type="entry name" value="FAD-linked reductases, C-terminal domain"/>
    <property type="match status" value="1"/>
</dbReference>
<feature type="domain" description="Aminomethyltransferase C-terminal" evidence="5">
    <location>
        <begin position="732"/>
        <end position="809"/>
    </location>
</feature>
<dbReference type="Gene3D" id="3.30.1360.120">
    <property type="entry name" value="Probable tRNA modification gtpase trme, domain 1"/>
    <property type="match status" value="1"/>
</dbReference>
<dbReference type="Gene3D" id="3.30.70.1400">
    <property type="entry name" value="Aminomethyltransferase beta-barrel domains"/>
    <property type="match status" value="1"/>
</dbReference>
<dbReference type="Proteomes" id="UP000051870">
    <property type="component" value="Unassembled WGS sequence"/>
</dbReference>